<dbReference type="InterPro" id="IPR001789">
    <property type="entry name" value="Sig_transdc_resp-reg_receiver"/>
</dbReference>
<keyword evidence="3" id="KW-0804">Transcription</keyword>
<dbReference type="Gene3D" id="3.40.50.2300">
    <property type="match status" value="1"/>
</dbReference>
<organism evidence="7 8">
    <name type="scientific">Morganella morganii</name>
    <name type="common">Proteus morganii</name>
    <dbReference type="NCBI Taxonomy" id="582"/>
    <lineage>
        <taxon>Bacteria</taxon>
        <taxon>Pseudomonadati</taxon>
        <taxon>Pseudomonadota</taxon>
        <taxon>Gammaproteobacteria</taxon>
        <taxon>Enterobacterales</taxon>
        <taxon>Morganellaceae</taxon>
        <taxon>Morganella</taxon>
    </lineage>
</organism>
<dbReference type="Pfam" id="PF00072">
    <property type="entry name" value="Response_reg"/>
    <property type="match status" value="1"/>
</dbReference>
<evidence type="ECO:0000256" key="4">
    <source>
        <dbReference type="PROSITE-ProRule" id="PRU00169"/>
    </source>
</evidence>
<feature type="domain" description="Response regulatory" evidence="6">
    <location>
        <begin position="4"/>
        <end position="122"/>
    </location>
</feature>
<evidence type="ECO:0000256" key="3">
    <source>
        <dbReference type="ARBA" id="ARBA00023163"/>
    </source>
</evidence>
<dbReference type="PANTHER" id="PTHR44688">
    <property type="entry name" value="DNA-BINDING TRANSCRIPTIONAL ACTIVATOR DEVR_DOSR"/>
    <property type="match status" value="1"/>
</dbReference>
<proteinExistence type="predicted"/>
<dbReference type="Proteomes" id="UP000032582">
    <property type="component" value="Unassembled WGS sequence"/>
</dbReference>
<dbReference type="PROSITE" id="PS50110">
    <property type="entry name" value="RESPONSE_REGULATORY"/>
    <property type="match status" value="1"/>
</dbReference>
<dbReference type="AlphaFoldDB" id="A0A0D8LAQ9"/>
<evidence type="ECO:0000313" key="7">
    <source>
        <dbReference type="EMBL" id="KJF78869.1"/>
    </source>
</evidence>
<reference evidence="7 8" key="1">
    <citation type="submission" date="2015-02" db="EMBL/GenBank/DDBJ databases">
        <title>Whole genome shotgun sequencing of cultured foodborne pathogen.</title>
        <authorList>
            <person name="Timme R."/>
            <person name="Allard M.W."/>
            <person name="Strain E."/>
            <person name="Evans P.S."/>
            <person name="Brown E."/>
        </authorList>
    </citation>
    <scope>NUCLEOTIDE SEQUENCE [LARGE SCALE GENOMIC DNA]</scope>
    <source>
        <strain evidence="7 8">GCSL-TSO-24</strain>
    </source>
</reference>
<dbReference type="SMART" id="SM00421">
    <property type="entry name" value="HTH_LUXR"/>
    <property type="match status" value="1"/>
</dbReference>
<evidence type="ECO:0000259" key="6">
    <source>
        <dbReference type="PROSITE" id="PS50110"/>
    </source>
</evidence>
<dbReference type="GO" id="GO:0006355">
    <property type="term" value="P:regulation of DNA-templated transcription"/>
    <property type="evidence" value="ECO:0007669"/>
    <property type="project" value="InterPro"/>
</dbReference>
<comment type="caution">
    <text evidence="4">Lacks conserved residue(s) required for the propagation of feature annotation.</text>
</comment>
<dbReference type="InterPro" id="IPR036388">
    <property type="entry name" value="WH-like_DNA-bd_sf"/>
</dbReference>
<sequence>MDAVIHLINCADLPSNNINFMLDDMNCEVKSYSSEQSFLKYYINTPKEHARECIILEVGESSADAFYLIDELKRLKSIIPVIVITAYPSFETCRRAFKAGILEFFKKPINSELLVNAIHDAFNQYEKSLNKYHTYQRLKDKFSKLSAREKEVMDMILEGNTSKEAAQKLSLSPRTVEVHRSNMYTKLRIKSLPQLVQEYDFYKNYSDSV</sequence>
<dbReference type="CDD" id="cd06170">
    <property type="entry name" value="LuxR_C_like"/>
    <property type="match status" value="1"/>
</dbReference>
<dbReference type="PANTHER" id="PTHR44688:SF16">
    <property type="entry name" value="DNA-BINDING TRANSCRIPTIONAL ACTIVATOR DEVR_DOSR"/>
    <property type="match status" value="1"/>
</dbReference>
<dbReference type="SUPFAM" id="SSF46894">
    <property type="entry name" value="C-terminal effector domain of the bipartite response regulators"/>
    <property type="match status" value="1"/>
</dbReference>
<comment type="caution">
    <text evidence="7">The sequence shown here is derived from an EMBL/GenBank/DDBJ whole genome shotgun (WGS) entry which is preliminary data.</text>
</comment>
<keyword evidence="2" id="KW-0238">DNA-binding</keyword>
<dbReference type="PROSITE" id="PS50043">
    <property type="entry name" value="HTH_LUXR_2"/>
    <property type="match status" value="1"/>
</dbReference>
<gene>
    <name evidence="7" type="ORF">UA45_03165</name>
</gene>
<dbReference type="GO" id="GO:0003677">
    <property type="term" value="F:DNA binding"/>
    <property type="evidence" value="ECO:0007669"/>
    <property type="project" value="UniProtKB-KW"/>
</dbReference>
<dbReference type="Gene3D" id="1.10.10.10">
    <property type="entry name" value="Winged helix-like DNA-binding domain superfamily/Winged helix DNA-binding domain"/>
    <property type="match status" value="1"/>
</dbReference>
<feature type="domain" description="HTH luxR-type" evidence="5">
    <location>
        <begin position="138"/>
        <end position="203"/>
    </location>
</feature>
<dbReference type="InterPro" id="IPR016032">
    <property type="entry name" value="Sig_transdc_resp-reg_C-effctor"/>
</dbReference>
<dbReference type="Pfam" id="PF00196">
    <property type="entry name" value="GerE"/>
    <property type="match status" value="1"/>
</dbReference>
<name>A0A0D8LAQ9_MORMO</name>
<dbReference type="InterPro" id="IPR011006">
    <property type="entry name" value="CheY-like_superfamily"/>
</dbReference>
<accession>A0A0D8LAQ9</accession>
<keyword evidence="1" id="KW-0805">Transcription regulation</keyword>
<dbReference type="PATRIC" id="fig|582.24.peg.960"/>
<evidence type="ECO:0000256" key="1">
    <source>
        <dbReference type="ARBA" id="ARBA00023015"/>
    </source>
</evidence>
<dbReference type="PRINTS" id="PR00038">
    <property type="entry name" value="HTHLUXR"/>
</dbReference>
<dbReference type="SUPFAM" id="SSF52172">
    <property type="entry name" value="CheY-like"/>
    <property type="match status" value="1"/>
</dbReference>
<dbReference type="GO" id="GO:0000160">
    <property type="term" value="P:phosphorelay signal transduction system"/>
    <property type="evidence" value="ECO:0007669"/>
    <property type="project" value="InterPro"/>
</dbReference>
<dbReference type="EMBL" id="JZSH01000018">
    <property type="protein sequence ID" value="KJF78869.1"/>
    <property type="molecule type" value="Genomic_DNA"/>
</dbReference>
<evidence type="ECO:0000313" key="8">
    <source>
        <dbReference type="Proteomes" id="UP000032582"/>
    </source>
</evidence>
<protein>
    <submittedName>
        <fullName evidence="7">LuxR family transcriptional regulator</fullName>
    </submittedName>
</protein>
<dbReference type="InterPro" id="IPR000792">
    <property type="entry name" value="Tscrpt_reg_LuxR_C"/>
</dbReference>
<evidence type="ECO:0000256" key="2">
    <source>
        <dbReference type="ARBA" id="ARBA00023125"/>
    </source>
</evidence>
<evidence type="ECO:0000259" key="5">
    <source>
        <dbReference type="PROSITE" id="PS50043"/>
    </source>
</evidence>